<reference evidence="1" key="1">
    <citation type="journal article" date="2017" name="Science">
        <title>Giant viruses with an expanded complement of translation system components.</title>
        <authorList>
            <person name="Schulz F."/>
            <person name="Yutin N."/>
            <person name="Ivanova N.N."/>
            <person name="Ortega D.R."/>
            <person name="Lee T.K."/>
            <person name="Vierheilig J."/>
            <person name="Daims H."/>
            <person name="Horn M."/>
            <person name="Wagner M."/>
            <person name="Jensen G.J."/>
            <person name="Kyrpides N.C."/>
            <person name="Koonin E.V."/>
            <person name="Woyke T."/>
        </authorList>
    </citation>
    <scope>NUCLEOTIDE SEQUENCE</scope>
    <source>
        <strain evidence="1">CTV1</strain>
    </source>
</reference>
<name>A0A1V0S9Q2_9VIRU</name>
<accession>A0A1V0S9Q2</accession>
<evidence type="ECO:0000313" key="1">
    <source>
        <dbReference type="EMBL" id="ARF08378.1"/>
    </source>
</evidence>
<gene>
    <name evidence="1" type="ORF">Catovirus_1_428</name>
</gene>
<sequence length="122" mass="14699">MNNYINIAMNHFKYFNKLSKDSEKIKYLKTNKLALYEVICTFDEGEQIIVDIIVEDESEKNLVFSVFKAMNKKEIISLVKLSFMRLYTKKIEDLPEFIQKNNGKYYEKDLIKYKKLYLMKKQ</sequence>
<organism evidence="1">
    <name type="scientific">Catovirus CTV1</name>
    <dbReference type="NCBI Taxonomy" id="1977631"/>
    <lineage>
        <taxon>Viruses</taxon>
        <taxon>Varidnaviria</taxon>
        <taxon>Bamfordvirae</taxon>
        <taxon>Nucleocytoviricota</taxon>
        <taxon>Megaviricetes</taxon>
        <taxon>Imitervirales</taxon>
        <taxon>Mimiviridae</taxon>
        <taxon>Klosneuvirinae</taxon>
        <taxon>Catovirus</taxon>
    </lineage>
</organism>
<dbReference type="EMBL" id="KY684083">
    <property type="protein sequence ID" value="ARF08378.1"/>
    <property type="molecule type" value="Genomic_DNA"/>
</dbReference>
<protein>
    <submittedName>
        <fullName evidence="1">Uncharacterized protein</fullName>
    </submittedName>
</protein>
<proteinExistence type="predicted"/>